<dbReference type="HOGENOM" id="CLU_013809_1_0_1"/>
<dbReference type="InterPro" id="IPR015943">
    <property type="entry name" value="WD40/YVTN_repeat-like_dom_sf"/>
</dbReference>
<keyword evidence="6" id="KW-0677">Repeat</keyword>
<dbReference type="GO" id="GO:0003743">
    <property type="term" value="F:translation initiation factor activity"/>
    <property type="evidence" value="ECO:0007669"/>
    <property type="project" value="UniProtKB-UniRule"/>
</dbReference>
<dbReference type="InterPro" id="IPR013979">
    <property type="entry name" value="TIF_beta_prop-like"/>
</dbReference>
<evidence type="ECO:0000256" key="1">
    <source>
        <dbReference type="ARBA" id="ARBA00003993"/>
    </source>
</evidence>
<evidence type="ECO:0000256" key="6">
    <source>
        <dbReference type="ARBA" id="ARBA00022737"/>
    </source>
</evidence>
<dbReference type="EMBL" id="BT127260">
    <property type="protein sequence ID" value="AEE62222.1"/>
    <property type="molecule type" value="mRNA"/>
</dbReference>
<dbReference type="InterPro" id="IPR011042">
    <property type="entry name" value="6-blade_b-propeller_TolB-like"/>
</dbReference>
<dbReference type="GO" id="GO:0006417">
    <property type="term" value="P:regulation of translation"/>
    <property type="evidence" value="ECO:0007669"/>
    <property type="project" value="UniProtKB-KW"/>
</dbReference>
<name>J3JVJ2_DENPD</name>
<evidence type="ECO:0000313" key="13">
    <source>
        <dbReference type="EMBL" id="AEE62222.1"/>
    </source>
</evidence>
<dbReference type="SUPFAM" id="SSF82171">
    <property type="entry name" value="DPP6 N-terminal domain-like"/>
    <property type="match status" value="1"/>
</dbReference>
<evidence type="ECO:0000256" key="10">
    <source>
        <dbReference type="PIRNR" id="PIRNR017222"/>
    </source>
</evidence>
<dbReference type="OrthoDB" id="2194683at2759"/>
<comment type="function">
    <text evidence="1 10">Functions in the early steps of protein synthesis of a small number of specific mRNAs. Acts by directing the binding of methionyl-tRNAi to 40S ribosomal subunits. In contrast to the eIF-2 complex, it binds methionyl-tRNAi to 40S subunits in a codon-dependent manner, whereas the eIF-2 complex binds methionyl-tRNAi to 40S subunits in a GTP-dependent manner.</text>
</comment>
<evidence type="ECO:0000256" key="8">
    <source>
        <dbReference type="ARBA" id="ARBA00022917"/>
    </source>
</evidence>
<dbReference type="PIRSF" id="PIRSF017222">
    <property type="entry name" value="eIF2A"/>
    <property type="match status" value="1"/>
</dbReference>
<dbReference type="PANTHER" id="PTHR13227:SF0">
    <property type="entry name" value="EUKARYOTIC TRANSLATION INITIATION FACTOR 2A"/>
    <property type="match status" value="1"/>
</dbReference>
<evidence type="ECO:0000256" key="2">
    <source>
        <dbReference type="ARBA" id="ARBA00009573"/>
    </source>
</evidence>
<evidence type="ECO:0000256" key="7">
    <source>
        <dbReference type="ARBA" id="ARBA00022845"/>
    </source>
</evidence>
<organism evidence="13">
    <name type="scientific">Dendroctonus ponderosae</name>
    <name type="common">Mountain pine beetle</name>
    <dbReference type="NCBI Taxonomy" id="77166"/>
    <lineage>
        <taxon>Eukaryota</taxon>
        <taxon>Metazoa</taxon>
        <taxon>Ecdysozoa</taxon>
        <taxon>Arthropoda</taxon>
        <taxon>Hexapoda</taxon>
        <taxon>Insecta</taxon>
        <taxon>Pterygota</taxon>
        <taxon>Neoptera</taxon>
        <taxon>Endopterygota</taxon>
        <taxon>Coleoptera</taxon>
        <taxon>Polyphaga</taxon>
        <taxon>Cucujiformia</taxon>
        <taxon>Curculionidae</taxon>
        <taxon>Scolytinae</taxon>
        <taxon>Dendroctonus</taxon>
    </lineage>
</organism>
<comment type="similarity">
    <text evidence="2 10">Belongs to the WD repeat EIF2A family.</text>
</comment>
<dbReference type="AlphaFoldDB" id="J3JVJ2"/>
<feature type="region of interest" description="Disordered" evidence="11">
    <location>
        <begin position="464"/>
        <end position="504"/>
    </location>
</feature>
<dbReference type="GO" id="GO:0022627">
    <property type="term" value="C:cytosolic small ribosomal subunit"/>
    <property type="evidence" value="ECO:0007669"/>
    <property type="project" value="TreeGrafter"/>
</dbReference>
<dbReference type="GO" id="GO:0003729">
    <property type="term" value="F:mRNA binding"/>
    <property type="evidence" value="ECO:0007669"/>
    <property type="project" value="TreeGrafter"/>
</dbReference>
<evidence type="ECO:0000256" key="11">
    <source>
        <dbReference type="SAM" id="MobiDB-lite"/>
    </source>
</evidence>
<dbReference type="GO" id="GO:0043022">
    <property type="term" value="F:ribosome binding"/>
    <property type="evidence" value="ECO:0007669"/>
    <property type="project" value="UniProtKB-UniRule"/>
</dbReference>
<keyword evidence="5" id="KW-0853">WD repeat</keyword>
<proteinExistence type="evidence at transcript level"/>
<keyword evidence="7 10" id="KW-0810">Translation regulation</keyword>
<keyword evidence="8 10" id="KW-0648">Protein biosynthesis</keyword>
<protein>
    <recommendedName>
        <fullName evidence="3 10">Eukaryotic translation initiation factor 2A</fullName>
        <shortName evidence="10">eIF-2A</shortName>
    </recommendedName>
</protein>
<dbReference type="Gene3D" id="2.130.10.10">
    <property type="entry name" value="YVTN repeat-like/Quinoprotein amine dehydrogenase"/>
    <property type="match status" value="1"/>
</dbReference>
<reference evidence="13" key="1">
    <citation type="journal article" date="2012" name="Insect Biochem. Mol. Biol.">
        <title>Transcriptome and full-length cDNA resources for the mountain pine beetle, Dendroctonus ponderosae Hopkins, a major insect pest of pine forests.</title>
        <authorList>
            <person name="Keeling C.I."/>
            <person name="Henderson H."/>
            <person name="Li M."/>
            <person name="Yuen M."/>
            <person name="Clark E.L."/>
            <person name="Fraser J.D."/>
            <person name="Huber D.P."/>
            <person name="Liao N.Y."/>
            <person name="Roderick Docking T."/>
            <person name="Birol I."/>
            <person name="Chan S.K."/>
            <person name="Taylor G.A."/>
            <person name="Palmquist D."/>
            <person name="Jones S.J."/>
            <person name="Bohlmann J."/>
        </authorList>
    </citation>
    <scope>NUCLEOTIDE SEQUENCE</scope>
    <source>
        <tissue evidence="13">Midgut and adhering fatbody of emerged adults of both sexes after feeding on lodgepole pine for up to 64 h</tissue>
    </source>
</reference>
<dbReference type="InterPro" id="IPR011387">
    <property type="entry name" value="TIF2A"/>
</dbReference>
<dbReference type="GO" id="GO:0000049">
    <property type="term" value="F:tRNA binding"/>
    <property type="evidence" value="ECO:0007669"/>
    <property type="project" value="UniProtKB-UniRule"/>
</dbReference>
<evidence type="ECO:0000256" key="3">
    <source>
        <dbReference type="ARBA" id="ARBA00013819"/>
    </source>
</evidence>
<evidence type="ECO:0000256" key="9">
    <source>
        <dbReference type="ARBA" id="ARBA00023054"/>
    </source>
</evidence>
<sequence length="571" mass="63669">MVSQLPIFARSSAGILGFCGPPNLGSLSGLSPIESRSCKTSLFSPDGSYLAYANEATITVLKTDDWSPVATILDTRAYSLAFSPKGTFLMTWEPFAVSNANPQGSPNLKLYKTDGGKLIKSFTQKKQGNWEPQWSNDEKLFTRLVNTDIVFYEDCNFERIVTRLTGHKVISYKLSPNVGTYFLLCHTLGPPGQPSFGRLFKYPEFDNQQAIANKSFFQADKVDFLWNSKGNNALLLTSTEVDKTGGSYYGKQGLHFIGLNGHTSMVTMNKEGPIYSVEWSPKNQEFCVVYGFMPAKATIFNLKCEPCFDMGTGARNSIYYNPHGNILLLGGFGNLRGQIEVWDAVNKKKIASCDAPDSTFLQWAPDSEHFLTATTAPRLRTANGFKIWHYSGALLYENNWPQGEELYEVQWKAFPKLTFKEPEISGKKVEGIAPSQPIASKQAYRPPSARNRAVVTFKLHDDDEEAHTVGSNNAPSKQALKYKKKREAKKAKRNEDADSNKEGSVPVVSNIKLNLTGDPEVDKKLKNIKKKLDAINKLKKEQESGKMLEANQLTKIQAEEELLTELEKLSI</sequence>
<keyword evidence="4 10" id="KW-0396">Initiation factor</keyword>
<dbReference type="Gene3D" id="2.120.10.30">
    <property type="entry name" value="TolB, C-terminal domain"/>
    <property type="match status" value="1"/>
</dbReference>
<evidence type="ECO:0000259" key="12">
    <source>
        <dbReference type="Pfam" id="PF08662"/>
    </source>
</evidence>
<dbReference type="PANTHER" id="PTHR13227">
    <property type="entry name" value="EUKARYOTIC TRANSLATION INITIATION FACTOR 2A"/>
    <property type="match status" value="1"/>
</dbReference>
<dbReference type="FunFam" id="2.130.10.10:FF:000149">
    <property type="entry name" value="Eukaryotic translation initiation factor 2A"/>
    <property type="match status" value="1"/>
</dbReference>
<evidence type="ECO:0000256" key="4">
    <source>
        <dbReference type="ARBA" id="ARBA00022540"/>
    </source>
</evidence>
<feature type="domain" description="Translation initiation factor beta propellor-like" evidence="12">
    <location>
        <begin position="214"/>
        <end position="409"/>
    </location>
</feature>
<dbReference type="Pfam" id="PF08662">
    <property type="entry name" value="eIF2A"/>
    <property type="match status" value="1"/>
</dbReference>
<accession>J3JVJ2</accession>
<keyword evidence="9" id="KW-0175">Coiled coil</keyword>
<evidence type="ECO:0000256" key="5">
    <source>
        <dbReference type="ARBA" id="ARBA00022574"/>
    </source>
</evidence>
<feature type="compositionally biased region" description="Basic residues" evidence="11">
    <location>
        <begin position="480"/>
        <end position="492"/>
    </location>
</feature>